<dbReference type="InterPro" id="IPR001916">
    <property type="entry name" value="Glyco_hydro_22"/>
</dbReference>
<dbReference type="Pfam" id="PF00062">
    <property type="entry name" value="Lys"/>
    <property type="match status" value="1"/>
</dbReference>
<comment type="similarity">
    <text evidence="1 3">Belongs to the glycosyl hydrolase 22 family.</text>
</comment>
<evidence type="ECO:0000313" key="5">
    <source>
        <dbReference type="Ensembl" id="ENSVKKP00000012695.1"/>
    </source>
</evidence>
<dbReference type="GO" id="GO:0036126">
    <property type="term" value="C:sperm flagellum"/>
    <property type="evidence" value="ECO:0007669"/>
    <property type="project" value="TreeGrafter"/>
</dbReference>
<feature type="domain" description="Glycosyl hydrolases family 22 (GH22)" evidence="4">
    <location>
        <begin position="69"/>
        <end position="87"/>
    </location>
</feature>
<evidence type="ECO:0000256" key="2">
    <source>
        <dbReference type="ARBA" id="ARBA00023157"/>
    </source>
</evidence>
<dbReference type="AlphaFoldDB" id="A0A8D2KW75"/>
<evidence type="ECO:0000256" key="3">
    <source>
        <dbReference type="RuleBase" id="RU004440"/>
    </source>
</evidence>
<dbReference type="Gene3D" id="1.10.530.10">
    <property type="match status" value="1"/>
</dbReference>
<organism evidence="5 6">
    <name type="scientific">Varanus komodoensis</name>
    <name type="common">Komodo dragon</name>
    <dbReference type="NCBI Taxonomy" id="61221"/>
    <lineage>
        <taxon>Eukaryota</taxon>
        <taxon>Metazoa</taxon>
        <taxon>Chordata</taxon>
        <taxon>Craniata</taxon>
        <taxon>Vertebrata</taxon>
        <taxon>Euteleostomi</taxon>
        <taxon>Lepidosauria</taxon>
        <taxon>Squamata</taxon>
        <taxon>Bifurcata</taxon>
        <taxon>Unidentata</taxon>
        <taxon>Episquamata</taxon>
        <taxon>Toxicofera</taxon>
        <taxon>Anguimorpha</taxon>
        <taxon>Paleoanguimorpha</taxon>
        <taxon>Varanoidea</taxon>
        <taxon>Varanidae</taxon>
        <taxon>Varanus</taxon>
    </lineage>
</organism>
<dbReference type="PROSITE" id="PS00128">
    <property type="entry name" value="GLYCOSYL_HYDROL_F22_1"/>
    <property type="match status" value="1"/>
</dbReference>
<dbReference type="PRINTS" id="PR00135">
    <property type="entry name" value="LYZLACT"/>
</dbReference>
<name>A0A8D2KW75_VARKO</name>
<keyword evidence="6" id="KW-1185">Reference proteome</keyword>
<protein>
    <recommendedName>
        <fullName evidence="4">Glycosyl hydrolases family 22 (GH22) domain-containing protein</fullName>
    </recommendedName>
</protein>
<dbReference type="GO" id="GO:0001669">
    <property type="term" value="C:acrosomal vesicle"/>
    <property type="evidence" value="ECO:0007669"/>
    <property type="project" value="TreeGrafter"/>
</dbReference>
<dbReference type="PROSITE" id="PS51348">
    <property type="entry name" value="GLYCOSYL_HYDROL_F22_2"/>
    <property type="match status" value="1"/>
</dbReference>
<evidence type="ECO:0000313" key="6">
    <source>
        <dbReference type="Proteomes" id="UP000694545"/>
    </source>
</evidence>
<dbReference type="SMART" id="SM00263">
    <property type="entry name" value="LYZ1"/>
    <property type="match status" value="1"/>
</dbReference>
<dbReference type="SUPFAM" id="SSF53955">
    <property type="entry name" value="Lysozyme-like"/>
    <property type="match status" value="1"/>
</dbReference>
<dbReference type="GO" id="GO:0003796">
    <property type="term" value="F:lysozyme activity"/>
    <property type="evidence" value="ECO:0007669"/>
    <property type="project" value="TreeGrafter"/>
</dbReference>
<sequence>SSSSSSSSGDTHAVIGCSLPVGICLAYFASNFNTATVTQDSDGSSEYGIFQINSRSWCADHHTMSENLCTMLCSDLLTPNIEDDITCAKRIVKDPQGMGSWYAKLAPWLSGD</sequence>
<accession>A0A8D2KW75</accession>
<reference evidence="5" key="2">
    <citation type="submission" date="2025-09" db="UniProtKB">
        <authorList>
            <consortium name="Ensembl"/>
        </authorList>
    </citation>
    <scope>IDENTIFICATION</scope>
</reference>
<proteinExistence type="inferred from homology"/>
<dbReference type="FunFam" id="1.10.530.10:FF:000001">
    <property type="entry name" value="Lysozyme C"/>
    <property type="match status" value="1"/>
</dbReference>
<evidence type="ECO:0000256" key="1">
    <source>
        <dbReference type="ARBA" id="ARBA00010859"/>
    </source>
</evidence>
<evidence type="ECO:0000259" key="4">
    <source>
        <dbReference type="PROSITE" id="PS00128"/>
    </source>
</evidence>
<dbReference type="Proteomes" id="UP000694545">
    <property type="component" value="Unplaced"/>
</dbReference>
<dbReference type="GO" id="GO:0007342">
    <property type="term" value="P:fusion of sperm to egg plasma membrane involved in single fertilization"/>
    <property type="evidence" value="ECO:0007669"/>
    <property type="project" value="TreeGrafter"/>
</dbReference>
<dbReference type="PANTHER" id="PTHR11407:SF25">
    <property type="entry name" value="SPERM ACROSOME MEMBRANE-ASSOCIATED PROTEIN 3"/>
    <property type="match status" value="1"/>
</dbReference>
<reference evidence="5" key="1">
    <citation type="submission" date="2025-08" db="UniProtKB">
        <authorList>
            <consortium name="Ensembl"/>
        </authorList>
    </citation>
    <scope>IDENTIFICATION</scope>
</reference>
<dbReference type="PANTHER" id="PTHR11407">
    <property type="entry name" value="LYSOZYME C"/>
    <property type="match status" value="1"/>
</dbReference>
<dbReference type="Ensembl" id="ENSVKKT00000013000.1">
    <property type="protein sequence ID" value="ENSVKKP00000012695.1"/>
    <property type="gene ID" value="ENSVKKG00000008809.1"/>
</dbReference>
<keyword evidence="2" id="KW-1015">Disulfide bond</keyword>
<dbReference type="InterPro" id="IPR019799">
    <property type="entry name" value="Glyco_hydro_22_CS"/>
</dbReference>
<dbReference type="InterPro" id="IPR023346">
    <property type="entry name" value="Lysozyme-like_dom_sf"/>
</dbReference>